<keyword evidence="4" id="KW-1185">Reference proteome</keyword>
<feature type="chain" id="PRO_5032550313" evidence="2">
    <location>
        <begin position="20"/>
        <end position="180"/>
    </location>
</feature>
<evidence type="ECO:0000256" key="1">
    <source>
        <dbReference type="SAM" id="MobiDB-lite"/>
    </source>
</evidence>
<dbReference type="AlphaFoldDB" id="A0A848HC54"/>
<evidence type="ECO:0000313" key="4">
    <source>
        <dbReference type="Proteomes" id="UP000541185"/>
    </source>
</evidence>
<dbReference type="Proteomes" id="UP000541185">
    <property type="component" value="Unassembled WGS sequence"/>
</dbReference>
<dbReference type="InterPro" id="IPR007446">
    <property type="entry name" value="PilP"/>
</dbReference>
<dbReference type="EMBL" id="JABBFX010000003">
    <property type="protein sequence ID" value="NML47682.1"/>
    <property type="molecule type" value="Genomic_DNA"/>
</dbReference>
<dbReference type="Pfam" id="PF04351">
    <property type="entry name" value="PilP"/>
    <property type="match status" value="1"/>
</dbReference>
<feature type="region of interest" description="Disordered" evidence="1">
    <location>
        <begin position="33"/>
        <end position="60"/>
    </location>
</feature>
<sequence length="180" mass="19793">MSRVLLLSLAAAAALSACGSSDQDEIQQWMREQRAATKPSVQPIPEPKKFVPQDYTQESGTDPFSNVKLTQALKKDSQQSNSASAALVAPELNRRKEPLESFPLDTMAMVGSLVKQGQPVALVKVDNLLYQVHPGNYLGQNYGRITKVTETEVLLRELVQDAAGEWVERTASLQLQEKAK</sequence>
<dbReference type="PIRSF" id="PIRSF016481">
    <property type="entry name" value="Pilus_assembly_PilP"/>
    <property type="match status" value="1"/>
</dbReference>
<dbReference type="PROSITE" id="PS51257">
    <property type="entry name" value="PROKAR_LIPOPROTEIN"/>
    <property type="match status" value="1"/>
</dbReference>
<gene>
    <name evidence="3" type="ORF">HHL11_28290</name>
</gene>
<dbReference type="Gene3D" id="2.30.30.830">
    <property type="match status" value="1"/>
</dbReference>
<evidence type="ECO:0000256" key="2">
    <source>
        <dbReference type="SAM" id="SignalP"/>
    </source>
</evidence>
<comment type="caution">
    <text evidence="3">The sequence shown here is derived from an EMBL/GenBank/DDBJ whole genome shotgun (WGS) entry which is preliminary data.</text>
</comment>
<feature type="signal peptide" evidence="2">
    <location>
        <begin position="1"/>
        <end position="19"/>
    </location>
</feature>
<name>A0A848HC54_9BURK</name>
<evidence type="ECO:0000313" key="3">
    <source>
        <dbReference type="EMBL" id="NML47682.1"/>
    </source>
</evidence>
<accession>A0A848HC54</accession>
<reference evidence="3 4" key="1">
    <citation type="submission" date="2020-04" db="EMBL/GenBank/DDBJ databases">
        <title>Ramlibacter sp. G-1-2-2 isolated from soil.</title>
        <authorList>
            <person name="Dahal R.H."/>
        </authorList>
    </citation>
    <scope>NUCLEOTIDE SEQUENCE [LARGE SCALE GENOMIC DNA]</scope>
    <source>
        <strain evidence="3 4">G-1-2-2</strain>
    </source>
</reference>
<organism evidence="3 4">
    <name type="scientific">Ramlibacter agri</name>
    <dbReference type="NCBI Taxonomy" id="2728837"/>
    <lineage>
        <taxon>Bacteria</taxon>
        <taxon>Pseudomonadati</taxon>
        <taxon>Pseudomonadota</taxon>
        <taxon>Betaproteobacteria</taxon>
        <taxon>Burkholderiales</taxon>
        <taxon>Comamonadaceae</taxon>
        <taxon>Ramlibacter</taxon>
    </lineage>
</organism>
<protein>
    <submittedName>
        <fullName evidence="3">Pilus assembly protein PilP</fullName>
    </submittedName>
</protein>
<keyword evidence="2" id="KW-0732">Signal</keyword>
<proteinExistence type="predicted"/>
<dbReference type="RefSeq" id="WP_169421946.1">
    <property type="nucleotide sequence ID" value="NZ_JABBFX010000003.1"/>
</dbReference>